<reference evidence="1 2" key="1">
    <citation type="submission" date="2020-07" db="EMBL/GenBank/DDBJ databases">
        <title>Bradyrhizobium diversity isolated from nodules of indigenous legumes of Western Australia.</title>
        <authorList>
            <person name="Klepa M.S."/>
        </authorList>
    </citation>
    <scope>NUCLEOTIDE SEQUENCE [LARGE SCALE GENOMIC DNA]</scope>
    <source>
        <strain evidence="1 2">CNPSo 4010</strain>
    </source>
</reference>
<accession>A0ABS0PUL8</accession>
<comment type="caution">
    <text evidence="1">The sequence shown here is derived from an EMBL/GenBank/DDBJ whole genome shotgun (WGS) entry which is preliminary data.</text>
</comment>
<name>A0ABS0PUL8_9BRAD</name>
<evidence type="ECO:0000313" key="1">
    <source>
        <dbReference type="EMBL" id="MBH5400898.1"/>
    </source>
</evidence>
<dbReference type="Proteomes" id="UP000807370">
    <property type="component" value="Unassembled WGS sequence"/>
</dbReference>
<keyword evidence="2" id="KW-1185">Reference proteome</keyword>
<dbReference type="EMBL" id="JACCHP010000017">
    <property type="protein sequence ID" value="MBH5400898.1"/>
    <property type="molecule type" value="Genomic_DNA"/>
</dbReference>
<protein>
    <submittedName>
        <fullName evidence="1">Uncharacterized protein</fullName>
    </submittedName>
</protein>
<organism evidence="1 2">
    <name type="scientific">Bradyrhizobium agreste</name>
    <dbReference type="NCBI Taxonomy" id="2751811"/>
    <lineage>
        <taxon>Bacteria</taxon>
        <taxon>Pseudomonadati</taxon>
        <taxon>Pseudomonadota</taxon>
        <taxon>Alphaproteobacteria</taxon>
        <taxon>Hyphomicrobiales</taxon>
        <taxon>Nitrobacteraceae</taxon>
        <taxon>Bradyrhizobium</taxon>
    </lineage>
</organism>
<proteinExistence type="predicted"/>
<evidence type="ECO:0000313" key="2">
    <source>
        <dbReference type="Proteomes" id="UP000807370"/>
    </source>
</evidence>
<gene>
    <name evidence="1" type="ORF">HZZ13_24420</name>
</gene>
<dbReference type="RefSeq" id="WP_197962050.1">
    <property type="nucleotide sequence ID" value="NZ_JACCHP010000017.1"/>
</dbReference>
<sequence length="244" mass="26823">MARKLPSYTQDNLALLGKMPSQIAAAAARYGVPAEAIAGALAQEQFDQQDSLTNYARMVGSAVLAREFLDRMFIDGRTRNRLHPTQGASDIILDRYNADPNAMTVGKDIRKKLGNPLLVDYGPSGMKFQNAIRAILNNPDDPAFAPYVKDLYSAGVALHKGSDHALMASTIGAYLREGVRNYQSNMSVHGNLTTGIDAWKRLDPSTRNALLVQFYKQGPTPKLALKKRDDCCAERLPLCSPNRR</sequence>